<protein>
    <recommendedName>
        <fullName evidence="2">Secretion system C-terminal sorting domain-containing protein</fullName>
    </recommendedName>
</protein>
<dbReference type="AlphaFoldDB" id="A0A7K0EF11"/>
<reference evidence="3 4" key="1">
    <citation type="journal article" date="2018" name="Antonie Van Leeuwenhoek">
        <title>Larkinella terrae sp. nov., isolated from soil on Jeju Island, South Korea.</title>
        <authorList>
            <person name="Ten L.N."/>
            <person name="Jeon J."/>
            <person name="Park S.J."/>
            <person name="Park S."/>
            <person name="Lee S.Y."/>
            <person name="Kim M.K."/>
            <person name="Jung H.Y."/>
        </authorList>
    </citation>
    <scope>NUCLEOTIDE SEQUENCE [LARGE SCALE GENOMIC DNA]</scope>
    <source>
        <strain evidence="3 4">KCTC 52001</strain>
    </source>
</reference>
<keyword evidence="1" id="KW-0732">Signal</keyword>
<evidence type="ECO:0000256" key="1">
    <source>
        <dbReference type="SAM" id="SignalP"/>
    </source>
</evidence>
<dbReference type="Proteomes" id="UP000441754">
    <property type="component" value="Unassembled WGS sequence"/>
</dbReference>
<feature type="domain" description="Secretion system C-terminal sorting" evidence="2">
    <location>
        <begin position="47"/>
        <end position="113"/>
    </location>
</feature>
<sequence>MKTLIKSLLVAVSLTVVSSSFAAAKPIGRPKTEPVVAAYQSSLYTDAQGKLRIAIDKETGGTVEVRLVNSEGKEVFVQEVGKRRKTARMHLDISALPDGAYQVEITNGVDTKVNHVSLATQQPSFTNRLIAVK</sequence>
<organism evidence="3 4">
    <name type="scientific">Larkinella terrae</name>
    <dbReference type="NCBI Taxonomy" id="2025311"/>
    <lineage>
        <taxon>Bacteria</taxon>
        <taxon>Pseudomonadati</taxon>
        <taxon>Bacteroidota</taxon>
        <taxon>Cytophagia</taxon>
        <taxon>Cytophagales</taxon>
        <taxon>Spirosomataceae</taxon>
        <taxon>Larkinella</taxon>
    </lineage>
</organism>
<dbReference type="InterPro" id="IPR026444">
    <property type="entry name" value="Secre_tail"/>
</dbReference>
<keyword evidence="4" id="KW-1185">Reference proteome</keyword>
<proteinExistence type="predicted"/>
<evidence type="ECO:0000313" key="3">
    <source>
        <dbReference type="EMBL" id="MRS60335.1"/>
    </source>
</evidence>
<dbReference type="EMBL" id="WJXZ01000001">
    <property type="protein sequence ID" value="MRS60335.1"/>
    <property type="molecule type" value="Genomic_DNA"/>
</dbReference>
<dbReference type="Pfam" id="PF18962">
    <property type="entry name" value="Por_Secre_tail"/>
    <property type="match status" value="1"/>
</dbReference>
<name>A0A7K0EF11_9BACT</name>
<accession>A0A7K0EF11</accession>
<feature type="chain" id="PRO_5029461408" description="Secretion system C-terminal sorting domain-containing protein" evidence="1">
    <location>
        <begin position="23"/>
        <end position="133"/>
    </location>
</feature>
<comment type="caution">
    <text evidence="3">The sequence shown here is derived from an EMBL/GenBank/DDBJ whole genome shotgun (WGS) entry which is preliminary data.</text>
</comment>
<feature type="signal peptide" evidence="1">
    <location>
        <begin position="1"/>
        <end position="22"/>
    </location>
</feature>
<gene>
    <name evidence="3" type="ORF">GJJ30_03450</name>
</gene>
<dbReference type="RefSeq" id="WP_154173161.1">
    <property type="nucleotide sequence ID" value="NZ_WJXZ01000001.1"/>
</dbReference>
<evidence type="ECO:0000313" key="4">
    <source>
        <dbReference type="Proteomes" id="UP000441754"/>
    </source>
</evidence>
<dbReference type="OrthoDB" id="955668at2"/>
<evidence type="ECO:0000259" key="2">
    <source>
        <dbReference type="Pfam" id="PF18962"/>
    </source>
</evidence>